<organism evidence="4 5">
    <name type="scientific">Evansella alkalicola</name>
    <dbReference type="NCBI Taxonomy" id="745819"/>
    <lineage>
        <taxon>Bacteria</taxon>
        <taxon>Bacillati</taxon>
        <taxon>Bacillota</taxon>
        <taxon>Bacilli</taxon>
        <taxon>Bacillales</taxon>
        <taxon>Bacillaceae</taxon>
        <taxon>Evansella</taxon>
    </lineage>
</organism>
<sequence>MNKKLNSNVMELVKEQCDKINFSGVILGKDNEDVLFESAFGFANRSDKLENNMDTRFGIASGCKIFTAVAICQLVEKGLLTFETKLEDCLEANFPHFDEKVTVHHLLTHTSGVPDYFDEAVMDDFEDLWKQNPMYRIKRLEDFLPLFQDQKMMFSPGEKFHYNNGGFILLGLIVESISRQKFQDYVVEHIFSPAEMKESGYFSFDCLPGNTALGYIDEEDGSWRTNIYSLPIIGGSDGGAFITAKDMIRFWEALLTNRLLKEDMTRKLLTPYAQEEVDGDEYYGYGVWISKKDDDIFKYHVMGYDPGVSFASSFYPKLGLKLVIPSNRSWGPHDVTETIEDYL</sequence>
<dbReference type="InterPro" id="IPR050491">
    <property type="entry name" value="AmpC-like"/>
</dbReference>
<proteinExistence type="predicted"/>
<gene>
    <name evidence="4" type="ORF">KS407_13430</name>
</gene>
<comment type="caution">
    <text evidence="4">The sequence shown here is derived from an EMBL/GenBank/DDBJ whole genome shotgun (WGS) entry which is preliminary data.</text>
</comment>
<comment type="subcellular location">
    <subcellularLocation>
        <location evidence="1">Membrane</location>
    </subcellularLocation>
</comment>
<evidence type="ECO:0000259" key="3">
    <source>
        <dbReference type="Pfam" id="PF00144"/>
    </source>
</evidence>
<evidence type="ECO:0000256" key="2">
    <source>
        <dbReference type="ARBA" id="ARBA00023136"/>
    </source>
</evidence>
<keyword evidence="2" id="KW-0472">Membrane</keyword>
<keyword evidence="5" id="KW-1185">Reference proteome</keyword>
<dbReference type="Gene3D" id="3.40.710.10">
    <property type="entry name" value="DD-peptidase/beta-lactamase superfamily"/>
    <property type="match status" value="1"/>
</dbReference>
<name>A0ABS6JV60_9BACI</name>
<dbReference type="SUPFAM" id="SSF56601">
    <property type="entry name" value="beta-lactamase/transpeptidase-like"/>
    <property type="match status" value="1"/>
</dbReference>
<accession>A0ABS6JV60</accession>
<dbReference type="InterPro" id="IPR012338">
    <property type="entry name" value="Beta-lactam/transpept-like"/>
</dbReference>
<feature type="domain" description="Beta-lactamase-related" evidence="3">
    <location>
        <begin position="30"/>
        <end position="329"/>
    </location>
</feature>
<evidence type="ECO:0000256" key="1">
    <source>
        <dbReference type="ARBA" id="ARBA00004370"/>
    </source>
</evidence>
<dbReference type="Pfam" id="PF00144">
    <property type="entry name" value="Beta-lactamase"/>
    <property type="match status" value="1"/>
</dbReference>
<dbReference type="RefSeq" id="WP_176371277.1">
    <property type="nucleotide sequence ID" value="NZ_JAHQCR010000052.1"/>
</dbReference>
<evidence type="ECO:0000313" key="5">
    <source>
        <dbReference type="Proteomes" id="UP000790580"/>
    </source>
</evidence>
<dbReference type="EMBL" id="JAHQCR010000052">
    <property type="protein sequence ID" value="MBU9722434.1"/>
    <property type="molecule type" value="Genomic_DNA"/>
</dbReference>
<protein>
    <submittedName>
        <fullName evidence="4">Beta-lactamase family protein</fullName>
    </submittedName>
</protein>
<reference evidence="4 5" key="1">
    <citation type="submission" date="2021-06" db="EMBL/GenBank/DDBJ databases">
        <title>Bacillus sp. RD4P76, an endophyte from a halophyte.</title>
        <authorList>
            <person name="Sun J.-Q."/>
        </authorList>
    </citation>
    <scope>NUCLEOTIDE SEQUENCE [LARGE SCALE GENOMIC DNA]</scope>
    <source>
        <strain evidence="4 5">JCM 17098</strain>
    </source>
</reference>
<dbReference type="Proteomes" id="UP000790580">
    <property type="component" value="Unassembled WGS sequence"/>
</dbReference>
<dbReference type="InterPro" id="IPR001466">
    <property type="entry name" value="Beta-lactam-related"/>
</dbReference>
<dbReference type="PANTHER" id="PTHR46825:SF11">
    <property type="entry name" value="PENICILLIN-BINDING PROTEIN 4"/>
    <property type="match status" value="1"/>
</dbReference>
<dbReference type="PANTHER" id="PTHR46825">
    <property type="entry name" value="D-ALANYL-D-ALANINE-CARBOXYPEPTIDASE/ENDOPEPTIDASE AMPH"/>
    <property type="match status" value="1"/>
</dbReference>
<evidence type="ECO:0000313" key="4">
    <source>
        <dbReference type="EMBL" id="MBU9722434.1"/>
    </source>
</evidence>